<dbReference type="AlphaFoldDB" id="A0A090N4E3"/>
<reference evidence="3 4" key="2">
    <citation type="journal article" date="2014" name="BMC Genomics">
        <title>An improved genome of the model marine alga Ostreococcus tauri unfolds by assessing Illumina de novo assemblies.</title>
        <authorList>
            <person name="Blanc-Mathieu R."/>
            <person name="Verhelst B."/>
            <person name="Derelle E."/>
            <person name="Rombauts S."/>
            <person name="Bouget F.Y."/>
            <person name="Carre I."/>
            <person name="Chateau A."/>
            <person name="Eyre-Walker A."/>
            <person name="Grimsley N."/>
            <person name="Moreau H."/>
            <person name="Piegu B."/>
            <person name="Rivals E."/>
            <person name="Schackwitz W."/>
            <person name="Van de Peer Y."/>
            <person name="Piganeau G."/>
        </authorList>
    </citation>
    <scope>NUCLEOTIDE SEQUENCE [LARGE SCALE GENOMIC DNA]</scope>
    <source>
        <strain evidence="4">OTTH 0595 / CCAP 157/2 / RCC745</strain>
    </source>
</reference>
<protein>
    <submittedName>
        <fullName evidence="3">Ankyrin repeat-containing domain</fullName>
    </submittedName>
</protein>
<feature type="compositionally biased region" description="Low complexity" evidence="2">
    <location>
        <begin position="286"/>
        <end position="301"/>
    </location>
</feature>
<feature type="region of interest" description="Disordered" evidence="2">
    <location>
        <begin position="282"/>
        <end position="301"/>
    </location>
</feature>
<feature type="compositionally biased region" description="Gly residues" evidence="2">
    <location>
        <begin position="110"/>
        <end position="122"/>
    </location>
</feature>
<dbReference type="Gene3D" id="1.25.40.20">
    <property type="entry name" value="Ankyrin repeat-containing domain"/>
    <property type="match status" value="1"/>
</dbReference>
<keyword evidence="1" id="KW-0175">Coiled coil</keyword>
<evidence type="ECO:0000256" key="1">
    <source>
        <dbReference type="SAM" id="Coils"/>
    </source>
</evidence>
<proteinExistence type="predicted"/>
<feature type="coiled-coil region" evidence="1">
    <location>
        <begin position="176"/>
        <end position="210"/>
    </location>
</feature>
<reference evidence="4" key="1">
    <citation type="journal article" date="2006" name="Proc. Natl. Acad. Sci. U.S.A.">
        <title>Genome analysis of the smallest free-living eukaryote Ostreococcus tauri unveils many unique features.</title>
        <authorList>
            <person name="Derelle E."/>
            <person name="Ferraz C."/>
            <person name="Rombauts S."/>
            <person name="Rouze P."/>
            <person name="Worden A.Z."/>
            <person name="Robbens S."/>
            <person name="Partensky F."/>
            <person name="Degroeve S."/>
            <person name="Echeynie S."/>
            <person name="Cooke R."/>
            <person name="Saeys Y."/>
            <person name="Wuyts J."/>
            <person name="Jabbari K."/>
            <person name="Bowler C."/>
            <person name="Panaud O."/>
            <person name="Piegu B."/>
            <person name="Ball S.G."/>
            <person name="Ral J.-P."/>
            <person name="Bouget F.-Y."/>
            <person name="Piganeau G."/>
            <person name="De Baets B."/>
            <person name="Picard A."/>
            <person name="Delseny M."/>
            <person name="Demaille J."/>
            <person name="Van de Peer Y."/>
            <person name="Moreau H."/>
        </authorList>
    </citation>
    <scope>NUCLEOTIDE SEQUENCE [LARGE SCALE GENOMIC DNA]</scope>
    <source>
        <strain evidence="4">OTTH 0595 / CCAP 157/2 / RCC745</strain>
    </source>
</reference>
<sequence>MTDARALALDRAFAACALNDAVTLETLLRENAIPVSARDGRGNTLLHLCCVDDAARAARAVVSRAVFASRPAEYGYLWETNDDGETALETARACGSETCARWLEALTGAGGGAAPGRGTDGGGGKEIRTERRNGGGRTMGREWTLRAVAETVGLDWDASRDAADDRTKALWVARETARVVRERETLREELKMAQEKIKEHESRAEEERRTVVAALGMAESRARAMAMKSENEKADRAADRAALRDARRATSDEYERGYAEGWAAALRLPSREYVREQMKLEQRGRASASGDATSAGDTSDAAATAVAFEDVSLDDENASPSKESATATWKQVTNVIKETFVGVKKTVDAIESRQFGASKAREVDDDAG</sequence>
<evidence type="ECO:0000313" key="3">
    <source>
        <dbReference type="EMBL" id="CEF99718.1"/>
    </source>
</evidence>
<gene>
    <name evidence="3" type="ORF">OT_ostta11g02850</name>
</gene>
<comment type="caution">
    <text evidence="3">The sequence shown here is derived from an EMBL/GenBank/DDBJ whole genome shotgun (WGS) entry which is preliminary data.</text>
</comment>
<name>A0A090N4E3_OSTTA</name>
<dbReference type="SUPFAM" id="SSF48403">
    <property type="entry name" value="Ankyrin repeat"/>
    <property type="match status" value="1"/>
</dbReference>
<evidence type="ECO:0000256" key="2">
    <source>
        <dbReference type="SAM" id="MobiDB-lite"/>
    </source>
</evidence>
<dbReference type="Proteomes" id="UP000009170">
    <property type="component" value="Unassembled WGS sequence"/>
</dbReference>
<dbReference type="RefSeq" id="XP_022839989.1">
    <property type="nucleotide sequence ID" value="XM_022983061.1"/>
</dbReference>
<keyword evidence="4" id="KW-1185">Reference proteome</keyword>
<evidence type="ECO:0000313" key="4">
    <source>
        <dbReference type="Proteomes" id="UP000009170"/>
    </source>
</evidence>
<feature type="region of interest" description="Disordered" evidence="2">
    <location>
        <begin position="110"/>
        <end position="138"/>
    </location>
</feature>
<organism evidence="3 4">
    <name type="scientific">Ostreococcus tauri</name>
    <name type="common">Marine green alga</name>
    <dbReference type="NCBI Taxonomy" id="70448"/>
    <lineage>
        <taxon>Eukaryota</taxon>
        <taxon>Viridiplantae</taxon>
        <taxon>Chlorophyta</taxon>
        <taxon>Mamiellophyceae</taxon>
        <taxon>Mamiellales</taxon>
        <taxon>Bathycoccaceae</taxon>
        <taxon>Ostreococcus</taxon>
    </lineage>
</organism>
<dbReference type="KEGG" id="ota:OT_ostta11g02850"/>
<feature type="compositionally biased region" description="Basic and acidic residues" evidence="2">
    <location>
        <begin position="123"/>
        <end position="138"/>
    </location>
</feature>
<dbReference type="InParanoid" id="A0A090N4E3"/>
<dbReference type="GeneID" id="9835937"/>
<accession>A0A090N4E3</accession>
<dbReference type="InterPro" id="IPR036770">
    <property type="entry name" value="Ankyrin_rpt-contain_sf"/>
</dbReference>
<dbReference type="EMBL" id="CAID01000011">
    <property type="protein sequence ID" value="CEF99718.1"/>
    <property type="molecule type" value="Genomic_DNA"/>
</dbReference>